<feature type="region of interest" description="Disordered" evidence="5">
    <location>
        <begin position="37"/>
        <end position="56"/>
    </location>
</feature>
<dbReference type="Gene3D" id="3.40.50.1980">
    <property type="entry name" value="Nitrogenase molybdenum iron protein domain"/>
    <property type="match status" value="2"/>
</dbReference>
<evidence type="ECO:0000256" key="5">
    <source>
        <dbReference type="SAM" id="MobiDB-lite"/>
    </source>
</evidence>
<comment type="caution">
    <text evidence="7">The sequence shown here is derived from an EMBL/GenBank/DDBJ whole genome shotgun (WGS) entry which is preliminary data.</text>
</comment>
<dbReference type="PROSITE" id="PS51318">
    <property type="entry name" value="TAT"/>
    <property type="match status" value="1"/>
</dbReference>
<dbReference type="PANTHER" id="PTHR30532:SF24">
    <property type="entry name" value="FERRIC ENTEROBACTIN-BINDING PERIPLASMIC PROTEIN FEPB"/>
    <property type="match status" value="1"/>
</dbReference>
<evidence type="ECO:0000256" key="2">
    <source>
        <dbReference type="ARBA" id="ARBA00008814"/>
    </source>
</evidence>
<feature type="compositionally biased region" description="Low complexity" evidence="5">
    <location>
        <begin position="39"/>
        <end position="52"/>
    </location>
</feature>
<keyword evidence="4" id="KW-0732">Signal</keyword>
<feature type="domain" description="Fe/B12 periplasmic-binding" evidence="6">
    <location>
        <begin position="71"/>
        <end position="348"/>
    </location>
</feature>
<dbReference type="InterPro" id="IPR051313">
    <property type="entry name" value="Bact_iron-sidero_bind"/>
</dbReference>
<dbReference type="RefSeq" id="WP_145225200.1">
    <property type="nucleotide sequence ID" value="NZ_VIVQ01000001.1"/>
</dbReference>
<dbReference type="PROSITE" id="PS50983">
    <property type="entry name" value="FE_B12_PBP"/>
    <property type="match status" value="1"/>
</dbReference>
<dbReference type="OrthoDB" id="9797850at2"/>
<name>A0A561E7Z7_9MICO</name>
<evidence type="ECO:0000256" key="1">
    <source>
        <dbReference type="ARBA" id="ARBA00004196"/>
    </source>
</evidence>
<dbReference type="GO" id="GO:1901678">
    <property type="term" value="P:iron coordination entity transport"/>
    <property type="evidence" value="ECO:0007669"/>
    <property type="project" value="UniProtKB-ARBA"/>
</dbReference>
<organism evidence="7 8">
    <name type="scientific">Rudaeicoccus suwonensis</name>
    <dbReference type="NCBI Taxonomy" id="657409"/>
    <lineage>
        <taxon>Bacteria</taxon>
        <taxon>Bacillati</taxon>
        <taxon>Actinomycetota</taxon>
        <taxon>Actinomycetes</taxon>
        <taxon>Micrococcales</taxon>
        <taxon>Dermacoccaceae</taxon>
        <taxon>Rudaeicoccus</taxon>
    </lineage>
</organism>
<evidence type="ECO:0000313" key="8">
    <source>
        <dbReference type="Proteomes" id="UP000318297"/>
    </source>
</evidence>
<keyword evidence="8" id="KW-1185">Reference proteome</keyword>
<dbReference type="InterPro" id="IPR002491">
    <property type="entry name" value="ABC_transptr_periplasmic_BD"/>
</dbReference>
<dbReference type="SUPFAM" id="SSF53807">
    <property type="entry name" value="Helical backbone' metal receptor"/>
    <property type="match status" value="1"/>
</dbReference>
<evidence type="ECO:0000256" key="3">
    <source>
        <dbReference type="ARBA" id="ARBA00022448"/>
    </source>
</evidence>
<dbReference type="EMBL" id="VIVQ01000001">
    <property type="protein sequence ID" value="TWE11738.1"/>
    <property type="molecule type" value="Genomic_DNA"/>
</dbReference>
<sequence>MTRSTRPDLNRRTVLAAGGGLSLAALLAACGSGSGGSAAGPSGAGATSSTSGEWTFTDDRNKKITEKSTPQRVVAFTGTAAALWDFGVRDSIVGVFGETKLPDGSATPLAGDLDLSKVTIIGNAYGQFDLEKFLSTNPDLLATDAYTPNELWYVPAGSVSKIEAVAPTLAINTAWVSMIKPIEKHQQLAAALGADQNAADVTAAKKRFDAAAQAVRDAVKANPGITVLACSAATDIFYASNPKYAADLIYFASLGVQFVQPTKLDKGDYFQSLSWENAGTYPADILLLDNRSTSLQPKDLTGNAAWTALPAVKADQVTGWDTVPRFSYAGVAPNLERLAAAIKTAKKL</sequence>
<proteinExistence type="inferred from homology"/>
<protein>
    <submittedName>
        <fullName evidence="7">Iron complex transport system substrate-binding protein</fullName>
    </submittedName>
</protein>
<keyword evidence="3" id="KW-0813">Transport</keyword>
<gene>
    <name evidence="7" type="ORF">BKA23_0520</name>
</gene>
<reference evidence="7 8" key="1">
    <citation type="submission" date="2019-06" db="EMBL/GenBank/DDBJ databases">
        <title>Sequencing the genomes of 1000 actinobacteria strains.</title>
        <authorList>
            <person name="Klenk H.-P."/>
        </authorList>
    </citation>
    <scope>NUCLEOTIDE SEQUENCE [LARGE SCALE GENOMIC DNA]</scope>
    <source>
        <strain evidence="7 8">DSM 19560</strain>
    </source>
</reference>
<accession>A0A561E7Z7</accession>
<evidence type="ECO:0000256" key="4">
    <source>
        <dbReference type="ARBA" id="ARBA00022729"/>
    </source>
</evidence>
<dbReference type="PROSITE" id="PS51257">
    <property type="entry name" value="PROKAR_LIPOPROTEIN"/>
    <property type="match status" value="1"/>
</dbReference>
<evidence type="ECO:0000259" key="6">
    <source>
        <dbReference type="PROSITE" id="PS50983"/>
    </source>
</evidence>
<comment type="subcellular location">
    <subcellularLocation>
        <location evidence="1">Cell envelope</location>
    </subcellularLocation>
</comment>
<dbReference type="PANTHER" id="PTHR30532">
    <property type="entry name" value="IRON III DICITRATE-BINDING PERIPLASMIC PROTEIN"/>
    <property type="match status" value="1"/>
</dbReference>
<dbReference type="GO" id="GO:0030288">
    <property type="term" value="C:outer membrane-bounded periplasmic space"/>
    <property type="evidence" value="ECO:0007669"/>
    <property type="project" value="TreeGrafter"/>
</dbReference>
<comment type="similarity">
    <text evidence="2">Belongs to the bacterial solute-binding protein 8 family.</text>
</comment>
<dbReference type="Proteomes" id="UP000318297">
    <property type="component" value="Unassembled WGS sequence"/>
</dbReference>
<dbReference type="AlphaFoldDB" id="A0A561E7Z7"/>
<dbReference type="InterPro" id="IPR006311">
    <property type="entry name" value="TAT_signal"/>
</dbReference>
<dbReference type="Pfam" id="PF01497">
    <property type="entry name" value="Peripla_BP_2"/>
    <property type="match status" value="1"/>
</dbReference>
<evidence type="ECO:0000313" key="7">
    <source>
        <dbReference type="EMBL" id="TWE11738.1"/>
    </source>
</evidence>